<evidence type="ECO:0008006" key="3">
    <source>
        <dbReference type="Google" id="ProtNLM"/>
    </source>
</evidence>
<protein>
    <recommendedName>
        <fullName evidence="3">Zinc-ribbon domain-containing protein</fullName>
    </recommendedName>
</protein>
<keyword evidence="1" id="KW-0812">Transmembrane</keyword>
<dbReference type="AlphaFoldDB" id="A0A645CNM0"/>
<name>A0A645CNM0_9ZZZZ</name>
<evidence type="ECO:0000313" key="2">
    <source>
        <dbReference type="EMBL" id="MPM78543.1"/>
    </source>
</evidence>
<reference evidence="2" key="1">
    <citation type="submission" date="2019-08" db="EMBL/GenBank/DDBJ databases">
        <authorList>
            <person name="Kucharzyk K."/>
            <person name="Murdoch R.W."/>
            <person name="Higgins S."/>
            <person name="Loffler F."/>
        </authorList>
    </citation>
    <scope>NUCLEOTIDE SEQUENCE</scope>
</reference>
<comment type="caution">
    <text evidence="2">The sequence shown here is derived from an EMBL/GenBank/DDBJ whole genome shotgun (WGS) entry which is preliminary data.</text>
</comment>
<keyword evidence="1" id="KW-0472">Membrane</keyword>
<dbReference type="EMBL" id="VSSQ01028715">
    <property type="protein sequence ID" value="MPM78543.1"/>
    <property type="molecule type" value="Genomic_DNA"/>
</dbReference>
<evidence type="ECO:0000256" key="1">
    <source>
        <dbReference type="SAM" id="Phobius"/>
    </source>
</evidence>
<keyword evidence="1" id="KW-1133">Transmembrane helix</keyword>
<sequence length="347" mass="39255">MSQFCPLCGKSKPEKALFCSHCKEKIEKEYEVDVPTEKERIDAVGVERIPVGQEPAKERIDIRRNLFVGLLVLGVLLVVGFFYYGKTVRKGNLDRSLWDMAVKENTVSGYLTYMQAFPKGKCYNLAEENLMKLKGNEAELWKKLQTSENGAELRDFLTQYPQSPYQPLVKKRLDSLTWVATLNDNTAESYSNYMVMSQSGEIPGDYFGDAQERYEMLFQSFPVAQSDLDSIRLTVDGFFTALSALNANEMSKYLAPVVFRFFNSGGGQREKIVGDLIISGARTQAPTIKFLPDISAVAYEKTLIEHYKVNVPVQKSFTEGGQQKTVSGYIIHLELDRDFQIITITES</sequence>
<feature type="transmembrane region" description="Helical" evidence="1">
    <location>
        <begin position="66"/>
        <end position="85"/>
    </location>
</feature>
<gene>
    <name evidence="2" type="ORF">SDC9_125554</name>
</gene>
<proteinExistence type="predicted"/>
<accession>A0A645CNM0</accession>
<organism evidence="2">
    <name type="scientific">bioreactor metagenome</name>
    <dbReference type="NCBI Taxonomy" id="1076179"/>
    <lineage>
        <taxon>unclassified sequences</taxon>
        <taxon>metagenomes</taxon>
        <taxon>ecological metagenomes</taxon>
    </lineage>
</organism>